<sequence length="60" mass="6374">MLVVGGCLLFGCWLLVGLLLDSSHSPPPHLPTSPPPYHPITPSPHLPCPTPYTPQLPGLL</sequence>
<organism evidence="2 3">
    <name type="scientific">Fischerella muscicola CCMEE 5323</name>
    <dbReference type="NCBI Taxonomy" id="2019572"/>
    <lineage>
        <taxon>Bacteria</taxon>
        <taxon>Bacillati</taxon>
        <taxon>Cyanobacteriota</taxon>
        <taxon>Cyanophyceae</taxon>
        <taxon>Nostocales</taxon>
        <taxon>Hapalosiphonaceae</taxon>
        <taxon>Fischerella</taxon>
    </lineage>
</organism>
<keyword evidence="3" id="KW-1185">Reference proteome</keyword>
<accession>A0A2N6K5J6</accession>
<dbReference type="EMBL" id="NRQW01000155">
    <property type="protein sequence ID" value="PLZ91778.1"/>
    <property type="molecule type" value="Genomic_DNA"/>
</dbReference>
<protein>
    <submittedName>
        <fullName evidence="2">Uncharacterized protein</fullName>
    </submittedName>
</protein>
<evidence type="ECO:0000313" key="3">
    <source>
        <dbReference type="Proteomes" id="UP000235036"/>
    </source>
</evidence>
<comment type="caution">
    <text evidence="2">The sequence shown here is derived from an EMBL/GenBank/DDBJ whole genome shotgun (WGS) entry which is preliminary data.</text>
</comment>
<evidence type="ECO:0000313" key="2">
    <source>
        <dbReference type="EMBL" id="PLZ91778.1"/>
    </source>
</evidence>
<name>A0A2N6K5J6_FISMU</name>
<dbReference type="AlphaFoldDB" id="A0A2N6K5J6"/>
<dbReference type="Proteomes" id="UP000235036">
    <property type="component" value="Unassembled WGS sequence"/>
</dbReference>
<reference evidence="2 3" key="1">
    <citation type="submission" date="2017-08" db="EMBL/GenBank/DDBJ databases">
        <title>Genomes of Fischerella (Mastigocladus) sp. strains.</title>
        <authorList>
            <person name="Miller S.R."/>
        </authorList>
    </citation>
    <scope>NUCLEOTIDE SEQUENCE [LARGE SCALE GENOMIC DNA]</scope>
    <source>
        <strain evidence="2 3">CCMEE 5323</strain>
    </source>
</reference>
<proteinExistence type="predicted"/>
<gene>
    <name evidence="2" type="ORF">CEN44_07670</name>
</gene>
<evidence type="ECO:0000256" key="1">
    <source>
        <dbReference type="SAM" id="MobiDB-lite"/>
    </source>
</evidence>
<feature type="region of interest" description="Disordered" evidence="1">
    <location>
        <begin position="25"/>
        <end position="60"/>
    </location>
</feature>
<feature type="compositionally biased region" description="Pro residues" evidence="1">
    <location>
        <begin position="25"/>
        <end position="54"/>
    </location>
</feature>